<dbReference type="AlphaFoldDB" id="A0A4S4BNW2"/>
<dbReference type="OrthoDB" id="2500523at2"/>
<dbReference type="Gene3D" id="3.30.450.20">
    <property type="entry name" value="PAS domain"/>
    <property type="match status" value="1"/>
</dbReference>
<name>A0A4S4BNW2_9BACL</name>
<dbReference type="SMART" id="SM00342">
    <property type="entry name" value="HTH_ARAC"/>
    <property type="match status" value="1"/>
</dbReference>
<dbReference type="Pfam" id="PF12833">
    <property type="entry name" value="HTH_18"/>
    <property type="match status" value="1"/>
</dbReference>
<evidence type="ECO:0000313" key="6">
    <source>
        <dbReference type="EMBL" id="THF76573.1"/>
    </source>
</evidence>
<dbReference type="PROSITE" id="PS01124">
    <property type="entry name" value="HTH_ARAC_FAMILY_2"/>
    <property type="match status" value="1"/>
</dbReference>
<evidence type="ECO:0000259" key="5">
    <source>
        <dbReference type="PROSITE" id="PS01124"/>
    </source>
</evidence>
<keyword evidence="4" id="KW-1133">Transmembrane helix</keyword>
<evidence type="ECO:0000313" key="7">
    <source>
        <dbReference type="Proteomes" id="UP000310636"/>
    </source>
</evidence>
<organism evidence="6 7">
    <name type="scientific">Cohnella fermenti</name>
    <dbReference type="NCBI Taxonomy" id="2565925"/>
    <lineage>
        <taxon>Bacteria</taxon>
        <taxon>Bacillati</taxon>
        <taxon>Bacillota</taxon>
        <taxon>Bacilli</taxon>
        <taxon>Bacillales</taxon>
        <taxon>Paenibacillaceae</taxon>
        <taxon>Cohnella</taxon>
    </lineage>
</organism>
<dbReference type="Gene3D" id="1.10.10.60">
    <property type="entry name" value="Homeodomain-like"/>
    <property type="match status" value="2"/>
</dbReference>
<protein>
    <submittedName>
        <fullName evidence="6">Helix-turn-helix domain-containing protein</fullName>
    </submittedName>
</protein>
<accession>A0A4S4BNW2</accession>
<evidence type="ECO:0000256" key="1">
    <source>
        <dbReference type="ARBA" id="ARBA00023015"/>
    </source>
</evidence>
<dbReference type="Proteomes" id="UP000310636">
    <property type="component" value="Unassembled WGS sequence"/>
</dbReference>
<feature type="transmembrane region" description="Helical" evidence="4">
    <location>
        <begin position="12"/>
        <end position="35"/>
    </location>
</feature>
<keyword evidence="4" id="KW-0472">Membrane</keyword>
<evidence type="ECO:0000256" key="3">
    <source>
        <dbReference type="ARBA" id="ARBA00023163"/>
    </source>
</evidence>
<comment type="caution">
    <text evidence="6">The sequence shown here is derived from an EMBL/GenBank/DDBJ whole genome shotgun (WGS) entry which is preliminary data.</text>
</comment>
<evidence type="ECO:0000256" key="4">
    <source>
        <dbReference type="SAM" id="Phobius"/>
    </source>
</evidence>
<keyword evidence="7" id="KW-1185">Reference proteome</keyword>
<dbReference type="InterPro" id="IPR009057">
    <property type="entry name" value="Homeodomain-like_sf"/>
</dbReference>
<gene>
    <name evidence="6" type="ORF">E6C55_18745</name>
</gene>
<dbReference type="RefSeq" id="WP_136371347.1">
    <property type="nucleotide sequence ID" value="NZ_SSOB01000024.1"/>
</dbReference>
<keyword evidence="1" id="KW-0805">Transcription regulation</keyword>
<keyword evidence="4" id="KW-0812">Transmembrane</keyword>
<feature type="domain" description="HTH araC/xylS-type" evidence="5">
    <location>
        <begin position="675"/>
        <end position="774"/>
    </location>
</feature>
<dbReference type="InterPro" id="IPR018060">
    <property type="entry name" value="HTH_AraC"/>
</dbReference>
<dbReference type="GO" id="GO:0043565">
    <property type="term" value="F:sequence-specific DNA binding"/>
    <property type="evidence" value="ECO:0007669"/>
    <property type="project" value="InterPro"/>
</dbReference>
<feature type="transmembrane region" description="Helical" evidence="4">
    <location>
        <begin position="303"/>
        <end position="325"/>
    </location>
</feature>
<evidence type="ECO:0000256" key="2">
    <source>
        <dbReference type="ARBA" id="ARBA00023125"/>
    </source>
</evidence>
<sequence length="785" mass="89411">MPRYRLTPQKYFLHLLITISSFFIAATVLLSGTLYSNFRSFGENMMNRSSQDLLSGIANNVSFIDKYAYNFSASLLSNTAVSQLMYGSNISIYDTLANFQQLQNILQSTPFVYSIYIYNAAEDRYYIIGPHSDILTSADMYDGEMAALLRSSATERTASPVARQVPISGLNRQSTENLYTYWISQSDINHQLTGSLVINVKMNWIFETLVSSAQDESRSGSDMMIVDPSGRVMGHSDSQLFLADLSGESYVQEVVSRPQDSGYFVDKVNGHKSIIVYSSLDQPFWKIINVFPYQTLSQSLHRIGSITLTISLLVFCAGLLISYVLSRRLYSPIRALRQQVRTMLGSDPAAADLSNEFQEMERHVSHTVEHLVALKQFKTNSIGRLKSNFLSSLLIGKASVEQRLDELNLRIADRGYYLIVLIKFDRYAASVGSRSAMEQASLRFALTNIAGELLSARFRCESIDSGEDFCVLIVNSEDDLNAPGNASGRELDERLRELQDVYESYYRITLSCFRTETCDHLSRLHELYHKARQYGMERLRFGHRCLLACEDLQESDAEPFDVSDPLIEAFNESLKRLKREDVSESLRSIMNKLYRCDYNTSMCILSHLLSSSFNYVHHLEKNRTTKFNLSFLAYHHAITGMETLEEIGKLLEELFETIFRQLEQTKDNKIGLIADHVVAYLRQNFRDKNLNQQLVADALKMSPVTLGRIFRDATGSSIADYLKDLRLSKAQEYLRDTNFTIDEIIEEIGWGNKKYFSTVFKTTFAVTPTEYRLNSSLHANQPKPD</sequence>
<reference evidence="6 7" key="1">
    <citation type="submission" date="2019-04" db="EMBL/GenBank/DDBJ databases">
        <title>Cohnella sp. nov. isolated from preserved vegetables.</title>
        <authorList>
            <person name="Lin S.-Y."/>
            <person name="Hung M.-H."/>
            <person name="Young C.-C."/>
        </authorList>
    </citation>
    <scope>NUCLEOTIDE SEQUENCE [LARGE SCALE GENOMIC DNA]</scope>
    <source>
        <strain evidence="6 7">CC-MHH1044</strain>
    </source>
</reference>
<keyword evidence="3" id="KW-0804">Transcription</keyword>
<dbReference type="GO" id="GO:0003700">
    <property type="term" value="F:DNA-binding transcription factor activity"/>
    <property type="evidence" value="ECO:0007669"/>
    <property type="project" value="InterPro"/>
</dbReference>
<dbReference type="EMBL" id="SSOB01000024">
    <property type="protein sequence ID" value="THF76573.1"/>
    <property type="molecule type" value="Genomic_DNA"/>
</dbReference>
<dbReference type="PANTHER" id="PTHR43280:SF2">
    <property type="entry name" value="HTH-TYPE TRANSCRIPTIONAL REGULATOR EXSA"/>
    <property type="match status" value="1"/>
</dbReference>
<dbReference type="SUPFAM" id="SSF46689">
    <property type="entry name" value="Homeodomain-like"/>
    <property type="match status" value="1"/>
</dbReference>
<keyword evidence="2" id="KW-0238">DNA-binding</keyword>
<dbReference type="PANTHER" id="PTHR43280">
    <property type="entry name" value="ARAC-FAMILY TRANSCRIPTIONAL REGULATOR"/>
    <property type="match status" value="1"/>
</dbReference>
<proteinExistence type="predicted"/>